<name>A0AAV7S1M8_PLEWA</name>
<keyword evidence="2" id="KW-1185">Reference proteome</keyword>
<sequence>MMIVPITKGQPHGLLERLSGFQPARLRGTAHDVEQRSACRPALVRHIPEALPRAAFLTTAVITLGSTATTSVPKSH</sequence>
<accession>A0AAV7S1M8</accession>
<organism evidence="1 2">
    <name type="scientific">Pleurodeles waltl</name>
    <name type="common">Iberian ribbed newt</name>
    <dbReference type="NCBI Taxonomy" id="8319"/>
    <lineage>
        <taxon>Eukaryota</taxon>
        <taxon>Metazoa</taxon>
        <taxon>Chordata</taxon>
        <taxon>Craniata</taxon>
        <taxon>Vertebrata</taxon>
        <taxon>Euteleostomi</taxon>
        <taxon>Amphibia</taxon>
        <taxon>Batrachia</taxon>
        <taxon>Caudata</taxon>
        <taxon>Salamandroidea</taxon>
        <taxon>Salamandridae</taxon>
        <taxon>Pleurodelinae</taxon>
        <taxon>Pleurodeles</taxon>
    </lineage>
</organism>
<comment type="caution">
    <text evidence="1">The sequence shown here is derived from an EMBL/GenBank/DDBJ whole genome shotgun (WGS) entry which is preliminary data.</text>
</comment>
<reference evidence="1" key="1">
    <citation type="journal article" date="2022" name="bioRxiv">
        <title>Sequencing and chromosome-scale assembly of the giantPleurodeles waltlgenome.</title>
        <authorList>
            <person name="Brown T."/>
            <person name="Elewa A."/>
            <person name="Iarovenko S."/>
            <person name="Subramanian E."/>
            <person name="Araus A.J."/>
            <person name="Petzold A."/>
            <person name="Susuki M."/>
            <person name="Suzuki K.-i.T."/>
            <person name="Hayashi T."/>
            <person name="Toyoda A."/>
            <person name="Oliveira C."/>
            <person name="Osipova E."/>
            <person name="Leigh N.D."/>
            <person name="Simon A."/>
            <person name="Yun M.H."/>
        </authorList>
    </citation>
    <scope>NUCLEOTIDE SEQUENCE</scope>
    <source>
        <strain evidence="1">20211129_DDA</strain>
        <tissue evidence="1">Liver</tissue>
    </source>
</reference>
<evidence type="ECO:0000313" key="1">
    <source>
        <dbReference type="EMBL" id="KAJ1158924.1"/>
    </source>
</evidence>
<dbReference type="Proteomes" id="UP001066276">
    <property type="component" value="Chromosome 5"/>
</dbReference>
<evidence type="ECO:0000313" key="2">
    <source>
        <dbReference type="Proteomes" id="UP001066276"/>
    </source>
</evidence>
<gene>
    <name evidence="1" type="ORF">NDU88_011596</name>
</gene>
<dbReference type="AlphaFoldDB" id="A0AAV7S1M8"/>
<dbReference type="EMBL" id="JANPWB010000009">
    <property type="protein sequence ID" value="KAJ1158924.1"/>
    <property type="molecule type" value="Genomic_DNA"/>
</dbReference>
<proteinExistence type="predicted"/>
<protein>
    <submittedName>
        <fullName evidence="1">Uncharacterized protein</fullName>
    </submittedName>
</protein>